<accession>A0A1C9WAP5</accession>
<dbReference type="NCBIfam" id="NF003814">
    <property type="entry name" value="PRK05406.1-3"/>
    <property type="match status" value="1"/>
</dbReference>
<dbReference type="AlphaFoldDB" id="A0A1C9WAP5"/>
<protein>
    <recommendedName>
        <fullName evidence="1">5-oxoprolinase subunit A</fullName>
        <shortName evidence="1">5-OPase subunit A</shortName>
        <ecNumber evidence="1">3.5.2.9</ecNumber>
    </recommendedName>
    <alternativeName>
        <fullName evidence="1">5-oxoprolinase (ATP-hydrolyzing) subunit A</fullName>
    </alternativeName>
</protein>
<dbReference type="RefSeq" id="WP_069948103.1">
    <property type="nucleotide sequence ID" value="NZ_CP014143.1"/>
</dbReference>
<dbReference type="Gene3D" id="3.20.20.370">
    <property type="entry name" value="Glycoside hydrolase/deacetylase"/>
    <property type="match status" value="1"/>
</dbReference>
<keyword evidence="1" id="KW-0378">Hydrolase</keyword>
<proteinExistence type="inferred from homology"/>
<comment type="similarity">
    <text evidence="1">Belongs to the LamB/PxpA family.</text>
</comment>
<dbReference type="InterPro" id="IPR005501">
    <property type="entry name" value="LamB/YcsF/PxpA-like"/>
</dbReference>
<organism evidence="2 3">
    <name type="scientific">Microbulbifer aggregans</name>
    <dbReference type="NCBI Taxonomy" id="1769779"/>
    <lineage>
        <taxon>Bacteria</taxon>
        <taxon>Pseudomonadati</taxon>
        <taxon>Pseudomonadota</taxon>
        <taxon>Gammaproteobacteria</taxon>
        <taxon>Cellvibrionales</taxon>
        <taxon>Microbulbiferaceae</taxon>
        <taxon>Microbulbifer</taxon>
    </lineage>
</organism>
<dbReference type="GO" id="GO:0005524">
    <property type="term" value="F:ATP binding"/>
    <property type="evidence" value="ECO:0007669"/>
    <property type="project" value="UniProtKB-UniRule"/>
</dbReference>
<dbReference type="STRING" id="1769779.AUP74_02826"/>
<comment type="catalytic activity">
    <reaction evidence="1">
        <text>5-oxo-L-proline + ATP + 2 H2O = L-glutamate + ADP + phosphate + H(+)</text>
        <dbReference type="Rhea" id="RHEA:10348"/>
        <dbReference type="ChEBI" id="CHEBI:15377"/>
        <dbReference type="ChEBI" id="CHEBI:15378"/>
        <dbReference type="ChEBI" id="CHEBI:29985"/>
        <dbReference type="ChEBI" id="CHEBI:30616"/>
        <dbReference type="ChEBI" id="CHEBI:43474"/>
        <dbReference type="ChEBI" id="CHEBI:58402"/>
        <dbReference type="ChEBI" id="CHEBI:456216"/>
        <dbReference type="EC" id="3.5.2.9"/>
    </reaction>
</comment>
<dbReference type="KEGG" id="micc:AUP74_02826"/>
<evidence type="ECO:0000256" key="1">
    <source>
        <dbReference type="HAMAP-Rule" id="MF_00691"/>
    </source>
</evidence>
<dbReference type="OrthoDB" id="9773478at2"/>
<keyword evidence="3" id="KW-1185">Reference proteome</keyword>
<keyword evidence="1" id="KW-0547">Nucleotide-binding</keyword>
<name>A0A1C9WAP5_9GAMM</name>
<comment type="subunit">
    <text evidence="1">Forms a complex composed of PxpA, PxpB and PxpC.</text>
</comment>
<dbReference type="EC" id="3.5.2.9" evidence="1"/>
<comment type="function">
    <text evidence="1">Catalyzes the cleavage of 5-oxoproline to form L-glutamate coupled to the hydrolysis of ATP to ADP and inorganic phosphate.</text>
</comment>
<dbReference type="PANTHER" id="PTHR30292:SF0">
    <property type="entry name" value="5-OXOPROLINASE SUBUNIT A"/>
    <property type="match status" value="1"/>
</dbReference>
<dbReference type="GO" id="GO:0017168">
    <property type="term" value="F:5-oxoprolinase (ATP-hydrolyzing) activity"/>
    <property type="evidence" value="ECO:0007669"/>
    <property type="project" value="UniProtKB-UniRule"/>
</dbReference>
<dbReference type="Proteomes" id="UP000095672">
    <property type="component" value="Chromosome"/>
</dbReference>
<reference evidence="3" key="1">
    <citation type="submission" date="2016-01" db="EMBL/GenBank/DDBJ databases">
        <title>Complete genome sequence of Microbulbifer sp. CCB-MM1, a halophile isolated from Matang Mangrove Forest, Perak.</title>
        <authorList>
            <person name="Moh T.H."/>
            <person name="Dinesh B."/>
            <person name="Lau N.-S."/>
            <person name="Go F."/>
            <person name="Alexander Chong S.-C."/>
        </authorList>
    </citation>
    <scope>NUCLEOTIDE SEQUENCE [LARGE SCALE GENOMIC DNA]</scope>
    <source>
        <strain evidence="3">CCB-MM1</strain>
    </source>
</reference>
<dbReference type="NCBIfam" id="NF003816">
    <property type="entry name" value="PRK05406.1-5"/>
    <property type="match status" value="1"/>
</dbReference>
<gene>
    <name evidence="1" type="primary">pxpA</name>
    <name evidence="2" type="ORF">AUP74_02826</name>
</gene>
<dbReference type="InterPro" id="IPR011330">
    <property type="entry name" value="Glyco_hydro/deAcase_b/a-brl"/>
</dbReference>
<keyword evidence="1" id="KW-0067">ATP-binding</keyword>
<dbReference type="Pfam" id="PF03746">
    <property type="entry name" value="LamB_YcsF"/>
    <property type="match status" value="1"/>
</dbReference>
<dbReference type="CDD" id="cd10787">
    <property type="entry name" value="LamB_YcsF_like"/>
    <property type="match status" value="1"/>
</dbReference>
<evidence type="ECO:0000313" key="2">
    <source>
        <dbReference type="EMBL" id="AOS98221.1"/>
    </source>
</evidence>
<sequence length="254" mass="27760">MIKLNCDLGEGYGNWQLVDEALVMPYIDMANVACGFHAGDPLTVHRTVQLAKAHGVQIGAHPSYPDLVGFGRRSMACPPEEVTAMVLYQAGALQGLCAAEGTQLAYIKPHGALYHDMMGKEEVYRAILESVRKMELDIPVMLMATPEREKFETIASEYSVPLLFEAFADRRYRPDGTLTPRSETGAVLQDAEAVVEQVKNIAAGHVVASDGGRYPLQADTICVHGDNPHAVAVIKEVRKALKSRRDDLEAGDRL</sequence>
<dbReference type="HAMAP" id="MF_00691">
    <property type="entry name" value="PxpA"/>
    <property type="match status" value="1"/>
</dbReference>
<dbReference type="PATRIC" id="fig|1769779.3.peg.2821"/>
<dbReference type="GO" id="GO:0005975">
    <property type="term" value="P:carbohydrate metabolic process"/>
    <property type="evidence" value="ECO:0007669"/>
    <property type="project" value="InterPro"/>
</dbReference>
<dbReference type="EMBL" id="CP014143">
    <property type="protein sequence ID" value="AOS98221.1"/>
    <property type="molecule type" value="Genomic_DNA"/>
</dbReference>
<dbReference type="SUPFAM" id="SSF88713">
    <property type="entry name" value="Glycoside hydrolase/deacetylase"/>
    <property type="match status" value="1"/>
</dbReference>
<dbReference type="PANTHER" id="PTHR30292">
    <property type="entry name" value="UNCHARACTERIZED PROTEIN YBGL-RELATED"/>
    <property type="match status" value="1"/>
</dbReference>
<evidence type="ECO:0000313" key="3">
    <source>
        <dbReference type="Proteomes" id="UP000095672"/>
    </source>
</evidence>